<dbReference type="EMBL" id="FUYH01000003">
    <property type="protein sequence ID" value="SKA79465.1"/>
    <property type="molecule type" value="Genomic_DNA"/>
</dbReference>
<evidence type="ECO:0000313" key="2">
    <source>
        <dbReference type="EMBL" id="SKA79465.1"/>
    </source>
</evidence>
<sequence>MNNIIVTLLLINTILVAVGVFSYIFNNRKYKTNNNEKRNINYDKFTNNINNENQIIGYLEGDAELIGNIDEETLCVILTSICQALNKPLNSIKIKSIRIVGGKI</sequence>
<evidence type="ECO:0000313" key="3">
    <source>
        <dbReference type="Proteomes" id="UP000190105"/>
    </source>
</evidence>
<keyword evidence="1" id="KW-0812">Transmembrane</keyword>
<feature type="transmembrane region" description="Helical" evidence="1">
    <location>
        <begin position="6"/>
        <end position="25"/>
    </location>
</feature>
<keyword evidence="3" id="KW-1185">Reference proteome</keyword>
<accession>A0A1T4WRH4</accession>
<name>A0A1T4WRH4_9CLOT</name>
<dbReference type="RefSeq" id="WP_078695536.1">
    <property type="nucleotide sequence ID" value="NZ_FUYH01000003.1"/>
</dbReference>
<gene>
    <name evidence="2" type="ORF">SAMN05443428_10369</name>
</gene>
<evidence type="ECO:0000256" key="1">
    <source>
        <dbReference type="SAM" id="Phobius"/>
    </source>
</evidence>
<dbReference type="Proteomes" id="UP000190105">
    <property type="component" value="Unassembled WGS sequence"/>
</dbReference>
<dbReference type="AlphaFoldDB" id="A0A1T4WRH4"/>
<keyword evidence="1" id="KW-1133">Transmembrane helix</keyword>
<proteinExistence type="predicted"/>
<protein>
    <submittedName>
        <fullName evidence="2">Uncharacterized protein</fullName>
    </submittedName>
</protein>
<dbReference type="STRING" id="1147123.SAMN05443428_10369"/>
<keyword evidence="1" id="KW-0472">Membrane</keyword>
<reference evidence="3" key="1">
    <citation type="submission" date="2017-02" db="EMBL/GenBank/DDBJ databases">
        <authorList>
            <person name="Varghese N."/>
            <person name="Submissions S."/>
        </authorList>
    </citation>
    <scope>NUCLEOTIDE SEQUENCE [LARGE SCALE GENOMIC DNA]</scope>
    <source>
        <strain evidence="3">USBA 833</strain>
    </source>
</reference>
<organism evidence="2 3">
    <name type="scientific">Caloramator quimbayensis</name>
    <dbReference type="NCBI Taxonomy" id="1147123"/>
    <lineage>
        <taxon>Bacteria</taxon>
        <taxon>Bacillati</taxon>
        <taxon>Bacillota</taxon>
        <taxon>Clostridia</taxon>
        <taxon>Eubacteriales</taxon>
        <taxon>Clostridiaceae</taxon>
        <taxon>Caloramator</taxon>
    </lineage>
</organism>